<dbReference type="PANTHER" id="PTHR31350:SF21">
    <property type="entry name" value="F-BOX ONLY PROTEIN 21"/>
    <property type="match status" value="1"/>
</dbReference>
<comment type="caution">
    <text evidence="3">The sequence shown here is derived from an EMBL/GenBank/DDBJ whole genome shotgun (WGS) entry which is preliminary data.</text>
</comment>
<dbReference type="InterPro" id="IPR011990">
    <property type="entry name" value="TPR-like_helical_dom_sf"/>
</dbReference>
<evidence type="ECO:0000259" key="2">
    <source>
        <dbReference type="Pfam" id="PF13369"/>
    </source>
</evidence>
<dbReference type="Pfam" id="PF13371">
    <property type="entry name" value="TPR_9"/>
    <property type="match status" value="1"/>
</dbReference>
<reference evidence="4" key="1">
    <citation type="submission" date="2018-04" db="EMBL/GenBank/DDBJ databases">
        <authorList>
            <person name="Cornet L."/>
        </authorList>
    </citation>
    <scope>NUCLEOTIDE SEQUENCE [LARGE SCALE GENOMIC DNA]</scope>
</reference>
<feature type="domain" description="Protein SirB1 N-terminal" evidence="2">
    <location>
        <begin position="42"/>
        <end position="193"/>
    </location>
</feature>
<gene>
    <name evidence="3" type="ORF">DCF15_02955</name>
</gene>
<dbReference type="PANTHER" id="PTHR31350">
    <property type="entry name" value="SI:DKEY-261L7.2"/>
    <property type="match status" value="1"/>
</dbReference>
<dbReference type="Proteomes" id="UP000249794">
    <property type="component" value="Unassembled WGS sequence"/>
</dbReference>
<evidence type="ECO:0000313" key="3">
    <source>
        <dbReference type="EMBL" id="PZO59947.1"/>
    </source>
</evidence>
<dbReference type="InterPro" id="IPR032698">
    <property type="entry name" value="SirB1_N"/>
</dbReference>
<protein>
    <recommendedName>
        <fullName evidence="2">Protein SirB1 N-terminal domain-containing protein</fullName>
    </recommendedName>
</protein>
<dbReference type="EMBL" id="QBMP01000015">
    <property type="protein sequence ID" value="PZO59947.1"/>
    <property type="molecule type" value="Genomic_DNA"/>
</dbReference>
<reference evidence="3 4" key="2">
    <citation type="submission" date="2018-06" db="EMBL/GenBank/DDBJ databases">
        <title>Metagenomic assembly of (sub)arctic Cyanobacteria and their associated microbiome from non-axenic cultures.</title>
        <authorList>
            <person name="Baurain D."/>
        </authorList>
    </citation>
    <scope>NUCLEOTIDE SEQUENCE [LARGE SCALE GENOMIC DNA]</scope>
    <source>
        <strain evidence="3">ULC027bin1</strain>
    </source>
</reference>
<proteinExistence type="inferred from homology"/>
<evidence type="ECO:0000256" key="1">
    <source>
        <dbReference type="ARBA" id="ARBA00007100"/>
    </source>
</evidence>
<organism evidence="3 4">
    <name type="scientific">Phormidesmis priestleyi</name>
    <dbReference type="NCBI Taxonomy" id="268141"/>
    <lineage>
        <taxon>Bacteria</taxon>
        <taxon>Bacillati</taxon>
        <taxon>Cyanobacteriota</taxon>
        <taxon>Cyanophyceae</taxon>
        <taxon>Leptolyngbyales</taxon>
        <taxon>Leptolyngbyaceae</taxon>
        <taxon>Phormidesmis</taxon>
    </lineage>
</organism>
<evidence type="ECO:0000313" key="4">
    <source>
        <dbReference type="Proteomes" id="UP000249794"/>
    </source>
</evidence>
<sequence>MRLSPAGQRFYQEVQKANGRINLAAAALYIAQEEYWDLDSKRYLEILDDMAADVRSRLPKHRYPLKVIQSINHYLFDELKFSGNERDYYSPDNSCLNCVIDRKLGIPITLSLVYLEIAHRLRFPMVGVGMPGHFLVRPVIDEMEVFVDPFNQGEILFVADCKAKFHQLHGPQTEWRLEFLSGMLPKAFLARMLINLKWVYLKLEALDQAVATLDKLLILAPGQYQEVRDRGLLHYELQNYDLAKQDLEGYLRSHPRAPDSPKIQQILKRIDLPKR</sequence>
<dbReference type="Gene3D" id="1.25.40.10">
    <property type="entry name" value="Tetratricopeptide repeat domain"/>
    <property type="match status" value="1"/>
</dbReference>
<dbReference type="Pfam" id="PF13369">
    <property type="entry name" value="Transglut_core2"/>
    <property type="match status" value="1"/>
</dbReference>
<accession>A0A2W4XUC4</accession>
<dbReference type="AlphaFoldDB" id="A0A2W4XUC4"/>
<comment type="similarity">
    <text evidence="1">Belongs to the UPF0162 family.</text>
</comment>
<name>A0A2W4XUC4_9CYAN</name>
<dbReference type="SUPFAM" id="SSF48452">
    <property type="entry name" value="TPR-like"/>
    <property type="match status" value="1"/>
</dbReference>